<accession>A0A3D9L5L4</accession>
<dbReference type="RefSeq" id="WP_147302874.1">
    <property type="nucleotide sequence ID" value="NZ_QREG01000004.1"/>
</dbReference>
<gene>
    <name evidence="3" type="ORF">C7460_104326</name>
</gene>
<evidence type="ECO:0000256" key="1">
    <source>
        <dbReference type="ARBA" id="ARBA00022737"/>
    </source>
</evidence>
<keyword evidence="4" id="KW-1185">Reference proteome</keyword>
<dbReference type="Gene3D" id="3.80.10.10">
    <property type="entry name" value="Ribonuclease Inhibitor"/>
    <property type="match status" value="1"/>
</dbReference>
<keyword evidence="1" id="KW-0677">Repeat</keyword>
<dbReference type="AlphaFoldDB" id="A0A3D9L5L4"/>
<evidence type="ECO:0000259" key="2">
    <source>
        <dbReference type="Pfam" id="PF23598"/>
    </source>
</evidence>
<reference evidence="3 4" key="1">
    <citation type="submission" date="2018-07" db="EMBL/GenBank/DDBJ databases">
        <title>Genomic Encyclopedia of Type Strains, Phase IV (KMG-IV): sequencing the most valuable type-strain genomes for metagenomic binning, comparative biology and taxonomic classification.</title>
        <authorList>
            <person name="Goeker M."/>
        </authorList>
    </citation>
    <scope>NUCLEOTIDE SEQUENCE [LARGE SCALE GENOMIC DNA]</scope>
    <source>
        <strain evidence="3 4">DSM 4134</strain>
    </source>
</reference>
<evidence type="ECO:0000313" key="4">
    <source>
        <dbReference type="Proteomes" id="UP000256779"/>
    </source>
</evidence>
<name>A0A3D9L5L4_MARFU</name>
<dbReference type="Proteomes" id="UP000256779">
    <property type="component" value="Unassembled WGS sequence"/>
</dbReference>
<dbReference type="Pfam" id="PF23598">
    <property type="entry name" value="LRR_14"/>
    <property type="match status" value="1"/>
</dbReference>
<proteinExistence type="predicted"/>
<dbReference type="SUPFAM" id="SSF52047">
    <property type="entry name" value="RNI-like"/>
    <property type="match status" value="1"/>
</dbReference>
<sequence length="180" mass="20689">MQKILISIFLLMFNPKGIMKEGVRFANDKSVIITLDELESGKIPDSLWTSKQIIELKIQKTRPSKIWTSHPPLSWLENRELEPPFWSMPEKIGNLRNLEILILGNLDISELPNSITNLKNLEVLDISINKLQISQELNKLEKLQKLKTLIISGNRYAVHDVESLKEALSHTNIECSHELE</sequence>
<dbReference type="EMBL" id="QREG01000004">
    <property type="protein sequence ID" value="REE01303.1"/>
    <property type="molecule type" value="Genomic_DNA"/>
</dbReference>
<dbReference type="InterPro" id="IPR032675">
    <property type="entry name" value="LRR_dom_sf"/>
</dbReference>
<dbReference type="OrthoDB" id="813032at2"/>
<evidence type="ECO:0000313" key="3">
    <source>
        <dbReference type="EMBL" id="REE01303.1"/>
    </source>
</evidence>
<protein>
    <recommendedName>
        <fullName evidence="2">Disease resistance R13L4/SHOC-2-like LRR domain-containing protein</fullName>
    </recommendedName>
</protein>
<organism evidence="3 4">
    <name type="scientific">Marinoscillum furvescens DSM 4134</name>
    <dbReference type="NCBI Taxonomy" id="1122208"/>
    <lineage>
        <taxon>Bacteria</taxon>
        <taxon>Pseudomonadati</taxon>
        <taxon>Bacteroidota</taxon>
        <taxon>Cytophagia</taxon>
        <taxon>Cytophagales</taxon>
        <taxon>Reichenbachiellaceae</taxon>
        <taxon>Marinoscillum</taxon>
    </lineage>
</organism>
<dbReference type="PANTHER" id="PTHR47186:SF3">
    <property type="entry name" value="OS09G0267800 PROTEIN"/>
    <property type="match status" value="1"/>
</dbReference>
<dbReference type="InterPro" id="IPR055414">
    <property type="entry name" value="LRR_R13L4/SHOC2-like"/>
</dbReference>
<comment type="caution">
    <text evidence="3">The sequence shown here is derived from an EMBL/GenBank/DDBJ whole genome shotgun (WGS) entry which is preliminary data.</text>
</comment>
<feature type="domain" description="Disease resistance R13L4/SHOC-2-like LRR" evidence="2">
    <location>
        <begin position="87"/>
        <end position="166"/>
    </location>
</feature>
<dbReference type="PANTHER" id="PTHR47186">
    <property type="entry name" value="LEUCINE-RICH REPEAT-CONTAINING PROTEIN 57"/>
    <property type="match status" value="1"/>
</dbReference>